<keyword evidence="11" id="KW-1185">Reference proteome</keyword>
<dbReference type="InterPro" id="IPR037069">
    <property type="entry name" value="AcylCoA_DH/ox_N_sf"/>
</dbReference>
<sequence>MDFGFSAEQQKWYDAAVAFAKEQLVDPDGVARDQRGEFWREGYERCARFGAAGLTVPREYGGQGEEIATAVAAMEGLGYACADTGLLFSLNASLWTITMPILMFGDDAQKARFLPPLVDGRHFGANGASEPEAGSDIFSMKTRAERKGDRWVLNGRKVWITGGPVADVFLCFATTDPTKGVLGITAFLIDRDTPGFKVVREIDKLGMRTAPMGELVFENCELPLENMLGREGRGSRIFNQALEWERGAILASIVGTMRRQVDRCVHRARTRKQFGQSIGKFQSVSNRIVDMMTRVETSRYMVYRYAWLKQQGKDATIAASMAKLHVSESFVQNSIDAVRIFGAAGYTIEEGLERDVRDGVGGVLFSGTNDIQRNIIAQHLRI</sequence>
<evidence type="ECO:0000256" key="5">
    <source>
        <dbReference type="ARBA" id="ARBA00023002"/>
    </source>
</evidence>
<dbReference type="AlphaFoldDB" id="A0A1U7CYM1"/>
<dbReference type="InterPro" id="IPR009100">
    <property type="entry name" value="AcylCoA_DH/oxidase_NM_dom_sf"/>
</dbReference>
<dbReference type="EC" id="1.3.99.-" evidence="10"/>
<feature type="domain" description="Acyl-CoA dehydrogenase/oxidase N-terminal" evidence="9">
    <location>
        <begin position="6"/>
        <end position="120"/>
    </location>
</feature>
<dbReference type="GO" id="GO:0050660">
    <property type="term" value="F:flavin adenine dinucleotide binding"/>
    <property type="evidence" value="ECO:0007669"/>
    <property type="project" value="InterPro"/>
</dbReference>
<dbReference type="PANTHER" id="PTHR43884">
    <property type="entry name" value="ACYL-COA DEHYDROGENASE"/>
    <property type="match status" value="1"/>
</dbReference>
<reference evidence="11" key="1">
    <citation type="submission" date="2016-12" db="EMBL/GenBank/DDBJ databases">
        <title>Comparative genomics of four Isosphaeraceae planctomycetes: a common pool of plasmids and glycoside hydrolase genes.</title>
        <authorList>
            <person name="Ivanova A."/>
        </authorList>
    </citation>
    <scope>NUCLEOTIDE SEQUENCE [LARGE SCALE GENOMIC DNA]</scope>
    <source>
        <strain evidence="11">PX4</strain>
    </source>
</reference>
<comment type="similarity">
    <text evidence="2 6">Belongs to the acyl-CoA dehydrogenase family.</text>
</comment>
<dbReference type="Gene3D" id="2.40.110.10">
    <property type="entry name" value="Butyryl-CoA Dehydrogenase, subunit A, domain 2"/>
    <property type="match status" value="1"/>
</dbReference>
<gene>
    <name evidence="10" type="primary">acdA</name>
    <name evidence="10" type="ORF">BSF38_05639</name>
</gene>
<evidence type="ECO:0000259" key="8">
    <source>
        <dbReference type="Pfam" id="PF02770"/>
    </source>
</evidence>
<keyword evidence="5 6" id="KW-0560">Oxidoreductase</keyword>
<dbReference type="OrthoDB" id="9802447at2"/>
<dbReference type="Gene3D" id="1.20.140.10">
    <property type="entry name" value="Butyryl-CoA Dehydrogenase, subunit A, domain 3"/>
    <property type="match status" value="1"/>
</dbReference>
<evidence type="ECO:0000256" key="1">
    <source>
        <dbReference type="ARBA" id="ARBA00001974"/>
    </source>
</evidence>
<dbReference type="SUPFAM" id="SSF47203">
    <property type="entry name" value="Acyl-CoA dehydrogenase C-terminal domain-like"/>
    <property type="match status" value="1"/>
</dbReference>
<comment type="cofactor">
    <cofactor evidence="1 6">
        <name>FAD</name>
        <dbReference type="ChEBI" id="CHEBI:57692"/>
    </cofactor>
</comment>
<accession>A0A1U7CYM1</accession>
<evidence type="ECO:0000256" key="6">
    <source>
        <dbReference type="RuleBase" id="RU362125"/>
    </source>
</evidence>
<dbReference type="InterPro" id="IPR006091">
    <property type="entry name" value="Acyl-CoA_Oxase/DH_mid-dom"/>
</dbReference>
<dbReference type="FunFam" id="2.40.110.10:FF:000001">
    <property type="entry name" value="Acyl-CoA dehydrogenase, mitochondrial"/>
    <property type="match status" value="1"/>
</dbReference>
<dbReference type="InterPro" id="IPR036250">
    <property type="entry name" value="AcylCo_DH-like_C"/>
</dbReference>
<dbReference type="Pfam" id="PF02771">
    <property type="entry name" value="Acyl-CoA_dh_N"/>
    <property type="match status" value="1"/>
</dbReference>
<evidence type="ECO:0000313" key="10">
    <source>
        <dbReference type="EMBL" id="APW64050.1"/>
    </source>
</evidence>
<dbReference type="PANTHER" id="PTHR43884:SF12">
    <property type="entry name" value="ISOVALERYL-COA DEHYDROGENASE, MITOCHONDRIAL-RELATED"/>
    <property type="match status" value="1"/>
</dbReference>
<dbReference type="RefSeq" id="WP_076350335.1">
    <property type="nucleotide sequence ID" value="NZ_CP019082.1"/>
</dbReference>
<proteinExistence type="inferred from homology"/>
<protein>
    <submittedName>
        <fullName evidence="10">Acyl-CoA dehydrogenase</fullName>
        <ecNumber evidence="10">1.3.99.-</ecNumber>
    </submittedName>
</protein>
<evidence type="ECO:0000259" key="9">
    <source>
        <dbReference type="Pfam" id="PF02771"/>
    </source>
</evidence>
<name>A0A1U7CYM1_9BACT</name>
<keyword evidence="4 6" id="KW-0274">FAD</keyword>
<feature type="domain" description="Acyl-CoA dehydrogenase/oxidase C-terminal" evidence="7">
    <location>
        <begin position="232"/>
        <end position="380"/>
    </location>
</feature>
<evidence type="ECO:0000256" key="4">
    <source>
        <dbReference type="ARBA" id="ARBA00022827"/>
    </source>
</evidence>
<dbReference type="KEGG" id="pbor:BSF38_05639"/>
<evidence type="ECO:0000256" key="2">
    <source>
        <dbReference type="ARBA" id="ARBA00009347"/>
    </source>
</evidence>
<dbReference type="Proteomes" id="UP000186309">
    <property type="component" value="Chromosome"/>
</dbReference>
<organism evidence="10 11">
    <name type="scientific">Paludisphaera borealis</name>
    <dbReference type="NCBI Taxonomy" id="1387353"/>
    <lineage>
        <taxon>Bacteria</taxon>
        <taxon>Pseudomonadati</taxon>
        <taxon>Planctomycetota</taxon>
        <taxon>Planctomycetia</taxon>
        <taxon>Isosphaerales</taxon>
        <taxon>Isosphaeraceae</taxon>
        <taxon>Paludisphaera</taxon>
    </lineage>
</organism>
<dbReference type="InterPro" id="IPR046373">
    <property type="entry name" value="Acyl-CoA_Oxase/DH_mid-dom_sf"/>
</dbReference>
<dbReference type="InterPro" id="IPR013786">
    <property type="entry name" value="AcylCoA_DH/ox_N"/>
</dbReference>
<dbReference type="SUPFAM" id="SSF56645">
    <property type="entry name" value="Acyl-CoA dehydrogenase NM domain-like"/>
    <property type="match status" value="1"/>
</dbReference>
<dbReference type="InterPro" id="IPR009075">
    <property type="entry name" value="AcylCo_DH/oxidase_C"/>
</dbReference>
<dbReference type="Pfam" id="PF02770">
    <property type="entry name" value="Acyl-CoA_dh_M"/>
    <property type="match status" value="1"/>
</dbReference>
<evidence type="ECO:0000256" key="3">
    <source>
        <dbReference type="ARBA" id="ARBA00022630"/>
    </source>
</evidence>
<dbReference type="GO" id="GO:0003995">
    <property type="term" value="F:acyl-CoA dehydrogenase activity"/>
    <property type="evidence" value="ECO:0007669"/>
    <property type="project" value="TreeGrafter"/>
</dbReference>
<dbReference type="Pfam" id="PF00441">
    <property type="entry name" value="Acyl-CoA_dh_1"/>
    <property type="match status" value="1"/>
</dbReference>
<evidence type="ECO:0000259" key="7">
    <source>
        <dbReference type="Pfam" id="PF00441"/>
    </source>
</evidence>
<evidence type="ECO:0000313" key="11">
    <source>
        <dbReference type="Proteomes" id="UP000186309"/>
    </source>
</evidence>
<dbReference type="STRING" id="1387353.BSF38_05639"/>
<dbReference type="Gene3D" id="1.10.540.10">
    <property type="entry name" value="Acyl-CoA dehydrogenase/oxidase, N-terminal domain"/>
    <property type="match status" value="1"/>
</dbReference>
<keyword evidence="3 6" id="KW-0285">Flavoprotein</keyword>
<feature type="domain" description="Acyl-CoA oxidase/dehydrogenase middle" evidence="8">
    <location>
        <begin position="127"/>
        <end position="220"/>
    </location>
</feature>
<dbReference type="EMBL" id="CP019082">
    <property type="protein sequence ID" value="APW64050.1"/>
    <property type="molecule type" value="Genomic_DNA"/>
</dbReference>